<accession>A0ABT5NTA2</accession>
<organism evidence="1 2">
    <name type="scientific">Pseudomonas fontis</name>
    <dbReference type="NCBI Taxonomy" id="2942633"/>
    <lineage>
        <taxon>Bacteria</taxon>
        <taxon>Pseudomonadati</taxon>
        <taxon>Pseudomonadota</taxon>
        <taxon>Gammaproteobacteria</taxon>
        <taxon>Pseudomonadales</taxon>
        <taxon>Pseudomonadaceae</taxon>
        <taxon>Pseudomonas</taxon>
    </lineage>
</organism>
<dbReference type="EMBL" id="JAMDGY010000028">
    <property type="protein sequence ID" value="MDD0991400.1"/>
    <property type="molecule type" value="Genomic_DNA"/>
</dbReference>
<sequence>MAGNICLGAGAGQIAGNAGSHRDRIARLNLWELALPAIKCAALAGQALSIRVPVRTISPAMPAPTGIALHR</sequence>
<dbReference type="Proteomes" id="UP001148203">
    <property type="component" value="Unassembled WGS sequence"/>
</dbReference>
<gene>
    <name evidence="1" type="ORF">M5G11_12715</name>
</gene>
<evidence type="ECO:0000313" key="1">
    <source>
        <dbReference type="EMBL" id="MDD0991400.1"/>
    </source>
</evidence>
<comment type="caution">
    <text evidence="1">The sequence shown here is derived from an EMBL/GenBank/DDBJ whole genome shotgun (WGS) entry which is preliminary data.</text>
</comment>
<protein>
    <submittedName>
        <fullName evidence="1">Uncharacterized protein</fullName>
    </submittedName>
</protein>
<proteinExistence type="predicted"/>
<evidence type="ECO:0000313" key="2">
    <source>
        <dbReference type="Proteomes" id="UP001148203"/>
    </source>
</evidence>
<reference evidence="1 2" key="1">
    <citation type="submission" date="2022-05" db="EMBL/GenBank/DDBJ databases">
        <title>Novel Pseudomonas spp. Isolated from a Rainbow Trout Aquaculture Facility.</title>
        <authorList>
            <person name="Testerman T."/>
            <person name="Graf J."/>
        </authorList>
    </citation>
    <scope>NUCLEOTIDE SEQUENCE [LARGE SCALE GENOMIC DNA]</scope>
    <source>
        <strain evidence="1 2">ID681</strain>
    </source>
</reference>
<keyword evidence="2" id="KW-1185">Reference proteome</keyword>
<name>A0ABT5NTA2_9PSED</name>
<dbReference type="RefSeq" id="WP_273913498.1">
    <property type="nucleotide sequence ID" value="NZ_JAMDGX010000086.1"/>
</dbReference>